<dbReference type="Proteomes" id="UP000305202">
    <property type="component" value="Unassembled WGS sequence"/>
</dbReference>
<reference evidence="1 2" key="1">
    <citation type="submission" date="2019-04" db="EMBL/GenBank/DDBJ databases">
        <authorList>
            <person name="Li M."/>
            <person name="Gao C."/>
        </authorList>
    </citation>
    <scope>NUCLEOTIDE SEQUENCE [LARGE SCALE GENOMIC DNA]</scope>
    <source>
        <strain evidence="1 2">BGMRC 2031</strain>
    </source>
</reference>
<comment type="caution">
    <text evidence="1">The sequence shown here is derived from an EMBL/GenBank/DDBJ whole genome shotgun (WGS) entry which is preliminary data.</text>
</comment>
<protein>
    <submittedName>
        <fullName evidence="1">Uncharacterized protein</fullName>
    </submittedName>
</protein>
<organism evidence="1 2">
    <name type="scientific">Martelella alba</name>
    <dbReference type="NCBI Taxonomy" id="2590451"/>
    <lineage>
        <taxon>Bacteria</taxon>
        <taxon>Pseudomonadati</taxon>
        <taxon>Pseudomonadota</taxon>
        <taxon>Alphaproteobacteria</taxon>
        <taxon>Hyphomicrobiales</taxon>
        <taxon>Aurantimonadaceae</taxon>
        <taxon>Martelella</taxon>
    </lineage>
</organism>
<name>A0ABY2SGT6_9HYPH</name>
<accession>A0ABY2SGT6</accession>
<gene>
    <name evidence="1" type="ORF">FCN80_22110</name>
</gene>
<proteinExistence type="predicted"/>
<evidence type="ECO:0000313" key="2">
    <source>
        <dbReference type="Proteomes" id="UP000305202"/>
    </source>
</evidence>
<evidence type="ECO:0000313" key="1">
    <source>
        <dbReference type="EMBL" id="TKI03332.1"/>
    </source>
</evidence>
<keyword evidence="2" id="KW-1185">Reference proteome</keyword>
<dbReference type="EMBL" id="SZPQ01000047">
    <property type="protein sequence ID" value="TKI03332.1"/>
    <property type="molecule type" value="Genomic_DNA"/>
</dbReference>
<sequence length="83" mass="9401">MILLLPMNICKTRRLQNLQFATAIPAGFCGPDTAIFDPGANRPFTELKERRGFMQIKYNIIDIKITHNCPLTASGRPRQKPDD</sequence>